<reference evidence="2" key="1">
    <citation type="submission" date="2021-04" db="EMBL/GenBank/DDBJ databases">
        <title>Phylogenetic analysis of Acidobacteriaceae.</title>
        <authorList>
            <person name="Qiu L."/>
            <person name="Zhang Q."/>
        </authorList>
    </citation>
    <scope>NUCLEOTIDE SEQUENCE</scope>
    <source>
        <strain evidence="2">DSM 25168</strain>
    </source>
</reference>
<proteinExistence type="predicted"/>
<name>A0A9J7BPM0_9BACT</name>
<protein>
    <recommendedName>
        <fullName evidence="4">Bacteriophage tail tape measure C-terminal domain-containing protein</fullName>
    </recommendedName>
</protein>
<evidence type="ECO:0000313" key="2">
    <source>
        <dbReference type="EMBL" id="UWZ84656.1"/>
    </source>
</evidence>
<gene>
    <name evidence="2" type="ORF">MOP44_01675</name>
</gene>
<sequence>MASTGIGSVRAFFESDNTAFDRSVEASASQLKAAAVAAELAGDKITEAGGKIDRAAAMQERAAERARQAWQRELLAQERAAEKEAEVARAREMAALKADILARSLAGQENAQKMVNAATEHGIPAMSAASAAVRTLEGNITHNIRAAERFVSTTLGLAPLLEKAFPVVGAVALGAAVVGVVGELVDFGNEAQDLANTLGTGWLDGAILKLEGFGKKVKEEEDNIKQFQQQIDQSIAAEKESSFQTTGEREGPAAEATARAQEMLRKVQGLESMMPVLREKLRVAEYFATAPDAQRFQFDPYGQSVNRNNADPVFQANARIAEQYKIDTGIPAIAKEQAKEARAQLVATQAEIDKMRQEMTKVVTKTSEPGSRSPVKATDEETRLLEQSWQRQLLALKAHHYTTLQEEAAFWQARANLSKGAAAQYAQDEANKALAQILNRTHEAFQKFREEEARRLREQPRMPDSMTRAAGFTISSGGTFGLFSEQGQALREATTKAAEAQASLNAQWQAAVDKVNLLHGQISPLDASMNAQAAHAEQYRLQLEALNEQLEEMQKGEALAATLGDTGYAAKEVQLRTQIAELENKARISALEDQQQVLSDTWKGAIDSVWDELIAKAQNTQQQIAQIAGRFMDGINSEAAKGLTGGKTDFGGVFRGASQSLMKTGLEKLEGSFLHGLGLGSKKVDGSAGSPFHVIVDNNGNIVGGAGIPADIAKLFGGQAQPSVSGPAGAVADVAGHGIMGWAGKLFGGRLSGLGGIFSHLLGFAGGGEIPANLPVMVGENGPEILPPLSSPRPILSNRDSMKWGAGAGGGVYIEHVDARGTDPALTRSNIEQGFQRVHASAAASAAHAMADRQRRVPR</sequence>
<dbReference type="EMBL" id="CP093313">
    <property type="protein sequence ID" value="UWZ84656.1"/>
    <property type="molecule type" value="Genomic_DNA"/>
</dbReference>
<accession>A0A9J7BPM0</accession>
<evidence type="ECO:0000256" key="1">
    <source>
        <dbReference type="SAM" id="Coils"/>
    </source>
</evidence>
<keyword evidence="1" id="KW-0175">Coiled coil</keyword>
<dbReference type="KEGG" id="orp:MOP44_01675"/>
<evidence type="ECO:0008006" key="4">
    <source>
        <dbReference type="Google" id="ProtNLM"/>
    </source>
</evidence>
<keyword evidence="3" id="KW-1185">Reference proteome</keyword>
<feature type="coiled-coil region" evidence="1">
    <location>
        <begin position="210"/>
        <end position="273"/>
    </location>
</feature>
<feature type="coiled-coil region" evidence="1">
    <location>
        <begin position="529"/>
        <end position="556"/>
    </location>
</feature>
<evidence type="ECO:0000313" key="3">
    <source>
        <dbReference type="Proteomes" id="UP001059380"/>
    </source>
</evidence>
<dbReference type="RefSeq" id="WP_260794163.1">
    <property type="nucleotide sequence ID" value="NZ_CP093313.1"/>
</dbReference>
<organism evidence="2 3">
    <name type="scientific">Occallatibacter riparius</name>
    <dbReference type="NCBI Taxonomy" id="1002689"/>
    <lineage>
        <taxon>Bacteria</taxon>
        <taxon>Pseudomonadati</taxon>
        <taxon>Acidobacteriota</taxon>
        <taxon>Terriglobia</taxon>
        <taxon>Terriglobales</taxon>
        <taxon>Acidobacteriaceae</taxon>
        <taxon>Occallatibacter</taxon>
    </lineage>
</organism>
<dbReference type="Proteomes" id="UP001059380">
    <property type="component" value="Chromosome"/>
</dbReference>
<dbReference type="AlphaFoldDB" id="A0A9J7BPM0"/>